<feature type="transmembrane region" description="Helical" evidence="1">
    <location>
        <begin position="49"/>
        <end position="71"/>
    </location>
</feature>
<dbReference type="NCBIfam" id="TIGR04518">
    <property type="entry name" value="ECF_S_folT_fam"/>
    <property type="match status" value="1"/>
</dbReference>
<comment type="caution">
    <text evidence="2">The sequence shown here is derived from an EMBL/GenBank/DDBJ whole genome shotgun (WGS) entry which is preliminary data.</text>
</comment>
<dbReference type="AlphaFoldDB" id="A0A415S9G6"/>
<dbReference type="Proteomes" id="UP000285610">
    <property type="component" value="Unassembled WGS sequence"/>
</dbReference>
<dbReference type="Gene3D" id="1.10.1760.20">
    <property type="match status" value="1"/>
</dbReference>
<evidence type="ECO:0000313" key="2">
    <source>
        <dbReference type="EMBL" id="RHM75874.1"/>
    </source>
</evidence>
<dbReference type="InterPro" id="IPR024529">
    <property type="entry name" value="ECF_trnsprt_substrate-spec"/>
</dbReference>
<dbReference type="InterPro" id="IPR030949">
    <property type="entry name" value="ECF_S_folate_fam"/>
</dbReference>
<dbReference type="GO" id="GO:0022857">
    <property type="term" value="F:transmembrane transporter activity"/>
    <property type="evidence" value="ECO:0007669"/>
    <property type="project" value="InterPro"/>
</dbReference>
<feature type="transmembrane region" description="Helical" evidence="1">
    <location>
        <begin position="20"/>
        <end position="37"/>
    </location>
</feature>
<gene>
    <name evidence="2" type="ORF">DWZ50_09155</name>
</gene>
<accession>A0A415S9G6</accession>
<name>A0A415S9G6_MEDGN</name>
<keyword evidence="1" id="KW-0812">Transmembrane</keyword>
<dbReference type="EMBL" id="QRQE01000020">
    <property type="protein sequence ID" value="RHM75874.1"/>
    <property type="molecule type" value="Genomic_DNA"/>
</dbReference>
<feature type="transmembrane region" description="Helical" evidence="1">
    <location>
        <begin position="111"/>
        <end position="134"/>
    </location>
</feature>
<feature type="transmembrane region" description="Helical" evidence="1">
    <location>
        <begin position="83"/>
        <end position="104"/>
    </location>
</feature>
<organism evidence="2 3">
    <name type="scientific">Mediterraneibacter gnavus</name>
    <name type="common">Ruminococcus gnavus</name>
    <dbReference type="NCBI Taxonomy" id="33038"/>
    <lineage>
        <taxon>Bacteria</taxon>
        <taxon>Bacillati</taxon>
        <taxon>Bacillota</taxon>
        <taxon>Clostridia</taxon>
        <taxon>Lachnospirales</taxon>
        <taxon>Lachnospiraceae</taxon>
        <taxon>Mediterraneibacter</taxon>
    </lineage>
</organism>
<sequence>MFILLDQWLMGRTIFMKNKVVVISIFVALEMILKSYLSITTPYMRISFAFFPLAIIGILYGSVSAGLVAGIADLLSILIYPTVFHPGFTLSAILTGIVFGFFLYKRERKIWRVLGAVIIVNFFINTILNSIWVYQMTGKAILLLLPGRILQNVIMTPIAFFTIWFTAYRIASLRTLMVEEEEKNNKYERHSNMREH</sequence>
<evidence type="ECO:0000313" key="3">
    <source>
        <dbReference type="Proteomes" id="UP000285610"/>
    </source>
</evidence>
<keyword evidence="1" id="KW-1133">Transmembrane helix</keyword>
<evidence type="ECO:0000256" key="1">
    <source>
        <dbReference type="SAM" id="Phobius"/>
    </source>
</evidence>
<protein>
    <submittedName>
        <fullName evidence="2">Folate family ECF transporter S component</fullName>
    </submittedName>
</protein>
<proteinExistence type="predicted"/>
<dbReference type="Pfam" id="PF12822">
    <property type="entry name" value="ECF_trnsprt"/>
    <property type="match status" value="1"/>
</dbReference>
<keyword evidence="1" id="KW-0472">Membrane</keyword>
<feature type="transmembrane region" description="Helical" evidence="1">
    <location>
        <begin position="149"/>
        <end position="168"/>
    </location>
</feature>
<reference evidence="2 3" key="1">
    <citation type="submission" date="2018-08" db="EMBL/GenBank/DDBJ databases">
        <title>A genome reference for cultivated species of the human gut microbiota.</title>
        <authorList>
            <person name="Zou Y."/>
            <person name="Xue W."/>
            <person name="Luo G."/>
        </authorList>
    </citation>
    <scope>NUCLEOTIDE SEQUENCE [LARGE SCALE GENOMIC DNA]</scope>
    <source>
        <strain evidence="2 3">AF33-12</strain>
    </source>
</reference>